<evidence type="ECO:0000313" key="1">
    <source>
        <dbReference type="EMBL" id="GFT54174.1"/>
    </source>
</evidence>
<dbReference type="EMBL" id="BMAW01017479">
    <property type="protein sequence ID" value="GFT54174.1"/>
    <property type="molecule type" value="Genomic_DNA"/>
</dbReference>
<proteinExistence type="predicted"/>
<feature type="non-terminal residue" evidence="1">
    <location>
        <position position="31"/>
    </location>
</feature>
<keyword evidence="2" id="KW-1185">Reference proteome</keyword>
<dbReference type="Proteomes" id="UP000887013">
    <property type="component" value="Unassembled WGS sequence"/>
</dbReference>
<reference evidence="1" key="1">
    <citation type="submission" date="2020-08" db="EMBL/GenBank/DDBJ databases">
        <title>Multicomponent nature underlies the extraordinary mechanical properties of spider dragline silk.</title>
        <authorList>
            <person name="Kono N."/>
            <person name="Nakamura H."/>
            <person name="Mori M."/>
            <person name="Yoshida Y."/>
            <person name="Ohtoshi R."/>
            <person name="Malay A.D."/>
            <person name="Moran D.A.P."/>
            <person name="Tomita M."/>
            <person name="Numata K."/>
            <person name="Arakawa K."/>
        </authorList>
    </citation>
    <scope>NUCLEOTIDE SEQUENCE</scope>
</reference>
<feature type="non-terminal residue" evidence="1">
    <location>
        <position position="1"/>
    </location>
</feature>
<accession>A0A8X6PAA0</accession>
<protein>
    <submittedName>
        <fullName evidence="1">Uncharacterized protein</fullName>
    </submittedName>
</protein>
<organism evidence="1 2">
    <name type="scientific">Nephila pilipes</name>
    <name type="common">Giant wood spider</name>
    <name type="synonym">Nephila maculata</name>
    <dbReference type="NCBI Taxonomy" id="299642"/>
    <lineage>
        <taxon>Eukaryota</taxon>
        <taxon>Metazoa</taxon>
        <taxon>Ecdysozoa</taxon>
        <taxon>Arthropoda</taxon>
        <taxon>Chelicerata</taxon>
        <taxon>Arachnida</taxon>
        <taxon>Araneae</taxon>
        <taxon>Araneomorphae</taxon>
        <taxon>Entelegynae</taxon>
        <taxon>Araneoidea</taxon>
        <taxon>Nephilidae</taxon>
        <taxon>Nephila</taxon>
    </lineage>
</organism>
<gene>
    <name evidence="1" type="ORF">NPIL_678541</name>
</gene>
<dbReference type="AlphaFoldDB" id="A0A8X6PAA0"/>
<comment type="caution">
    <text evidence="1">The sequence shown here is derived from an EMBL/GenBank/DDBJ whole genome shotgun (WGS) entry which is preliminary data.</text>
</comment>
<sequence length="31" mass="3713">DYILEELKIPEKCCPEVVRRQCKDNEGNVYE</sequence>
<evidence type="ECO:0000313" key="2">
    <source>
        <dbReference type="Proteomes" id="UP000887013"/>
    </source>
</evidence>
<name>A0A8X6PAA0_NEPPI</name>